<dbReference type="GO" id="GO:0003690">
    <property type="term" value="F:double-stranded DNA binding"/>
    <property type="evidence" value="ECO:0007669"/>
    <property type="project" value="InterPro"/>
</dbReference>
<reference evidence="1 2" key="1">
    <citation type="journal article" date="2023" name="Elife">
        <title>Identification of key yeast species and microbe-microbe interactions impacting larval growth of Drosophila in the wild.</title>
        <authorList>
            <person name="Mure A."/>
            <person name="Sugiura Y."/>
            <person name="Maeda R."/>
            <person name="Honda K."/>
            <person name="Sakurai N."/>
            <person name="Takahashi Y."/>
            <person name="Watada M."/>
            <person name="Katoh T."/>
            <person name="Gotoh A."/>
            <person name="Gotoh Y."/>
            <person name="Taniguchi I."/>
            <person name="Nakamura K."/>
            <person name="Hayashi T."/>
            <person name="Katayama T."/>
            <person name="Uemura T."/>
            <person name="Hattori Y."/>
        </authorList>
    </citation>
    <scope>NUCLEOTIDE SEQUENCE [LARGE SCALE GENOMIC DNA]</scope>
    <source>
        <strain evidence="1 2">SB-73</strain>
    </source>
</reference>
<evidence type="ECO:0000313" key="2">
    <source>
        <dbReference type="Proteomes" id="UP001362899"/>
    </source>
</evidence>
<dbReference type="InterPro" id="IPR045114">
    <property type="entry name" value="Csn12-like"/>
</dbReference>
<name>A0AAV5RCL6_STABA</name>
<evidence type="ECO:0000313" key="1">
    <source>
        <dbReference type="EMBL" id="GMM49306.1"/>
    </source>
</evidence>
<dbReference type="GO" id="GO:0000973">
    <property type="term" value="P:post-transcriptional tethering of RNA polymerase II gene DNA at nuclear periphery"/>
    <property type="evidence" value="ECO:0007669"/>
    <property type="project" value="TreeGrafter"/>
</dbReference>
<dbReference type="GO" id="GO:0016973">
    <property type="term" value="P:poly(A)+ mRNA export from nucleus"/>
    <property type="evidence" value="ECO:0007669"/>
    <property type="project" value="TreeGrafter"/>
</dbReference>
<dbReference type="PANTHER" id="PTHR12732:SF8">
    <property type="entry name" value="NUCLEAR MRNA EXPORT PROTEIN THP1"/>
    <property type="match status" value="1"/>
</dbReference>
<dbReference type="AlphaFoldDB" id="A0AAV5RCL6"/>
<comment type="caution">
    <text evidence="1">The sequence shown here is derived from an EMBL/GenBank/DDBJ whole genome shotgun (WGS) entry which is preliminary data.</text>
</comment>
<accession>A0AAV5RCL6</accession>
<sequence>METWLSYVGKLNESQVVTSPDLLGQLFSVDLTSPQVASIQRSLVGQSVASIEIAVDNARILPTFNRFNSIVKNYLLFCKNINPQNPRRCFDLYGNLFVSLQNVYADQRGCCLNVVLRNVINEIYSLLNNSDLQSDKTNSFEYFEWFAAGLLRLFNAVRSEREPVPIDAPSKKNNVLFYACMISRAYFKSNQFVSAGNVFSNMHSVGVKLAQFPACQQVEYRFWLGRYMLYLEDVNLAFLHLDWAYQHCLDNTFQKLLILDWLVVPSILVGRLPTSLVISQLNEHAQTIITQLIDWLKSGKLSKNYADIINNNPWIQARHLGPLLLLKLPLLVYRRGLKRLQLILNSSKIRLDDASLAFNLDASIDPDLVITEGICDALICNDYMKGKILPATQSVVLRITDCFPNTLTVSGPKRSLPRRDHWMS</sequence>
<dbReference type="Gene3D" id="1.10.10.10">
    <property type="entry name" value="Winged helix-like DNA-binding domain superfamily/Winged helix DNA-binding domain"/>
    <property type="match status" value="1"/>
</dbReference>
<dbReference type="PANTHER" id="PTHR12732">
    <property type="entry name" value="UNCHARACTERIZED PROTEASOME COMPONENT REGION PCI-CONTAINING"/>
    <property type="match status" value="1"/>
</dbReference>
<dbReference type="GO" id="GO:0003723">
    <property type="term" value="F:RNA binding"/>
    <property type="evidence" value="ECO:0007669"/>
    <property type="project" value="InterPro"/>
</dbReference>
<dbReference type="Proteomes" id="UP001362899">
    <property type="component" value="Unassembled WGS sequence"/>
</dbReference>
<dbReference type="EMBL" id="BTGC01000001">
    <property type="protein sequence ID" value="GMM49306.1"/>
    <property type="molecule type" value="Genomic_DNA"/>
</dbReference>
<organism evidence="1 2">
    <name type="scientific">Starmerella bacillaris</name>
    <name type="common">Yeast</name>
    <name type="synonym">Candida zemplinina</name>
    <dbReference type="NCBI Taxonomy" id="1247836"/>
    <lineage>
        <taxon>Eukaryota</taxon>
        <taxon>Fungi</taxon>
        <taxon>Dikarya</taxon>
        <taxon>Ascomycota</taxon>
        <taxon>Saccharomycotina</taxon>
        <taxon>Dipodascomycetes</taxon>
        <taxon>Dipodascales</taxon>
        <taxon>Trichomonascaceae</taxon>
        <taxon>Starmerella</taxon>
    </lineage>
</organism>
<dbReference type="GO" id="GO:0006368">
    <property type="term" value="P:transcription elongation by RNA polymerase II"/>
    <property type="evidence" value="ECO:0007669"/>
    <property type="project" value="TreeGrafter"/>
</dbReference>
<proteinExistence type="predicted"/>
<dbReference type="InterPro" id="IPR036388">
    <property type="entry name" value="WH-like_DNA-bd_sf"/>
</dbReference>
<keyword evidence="2" id="KW-1185">Reference proteome</keyword>
<dbReference type="SMART" id="SM00753">
    <property type="entry name" value="PAM"/>
    <property type="match status" value="1"/>
</dbReference>
<protein>
    <submittedName>
        <fullName evidence="1">Thp1 protein</fullName>
    </submittedName>
</protein>
<gene>
    <name evidence="1" type="ORF">DASB73_002640</name>
</gene>
<dbReference type="GO" id="GO:0070390">
    <property type="term" value="C:transcription export complex 2"/>
    <property type="evidence" value="ECO:0007669"/>
    <property type="project" value="TreeGrafter"/>
</dbReference>